<gene>
    <name evidence="2" type="ORF">PFL1_03541</name>
</gene>
<feature type="region of interest" description="Disordered" evidence="1">
    <location>
        <begin position="495"/>
        <end position="525"/>
    </location>
</feature>
<dbReference type="RefSeq" id="XP_007879252.1">
    <property type="nucleotide sequence ID" value="XM_007881061.1"/>
</dbReference>
<dbReference type="eggNOG" id="ENOG502R3E8">
    <property type="taxonomic scope" value="Eukaryota"/>
</dbReference>
<dbReference type="KEGG" id="pfp:PFL1_03541"/>
<dbReference type="HOGENOM" id="CLU_307788_0_0_1"/>
<dbReference type="Proteomes" id="UP000053664">
    <property type="component" value="Unassembled WGS sequence"/>
</dbReference>
<evidence type="ECO:0000313" key="2">
    <source>
        <dbReference type="EMBL" id="EPQ28738.1"/>
    </source>
</evidence>
<feature type="region of interest" description="Disordered" evidence="1">
    <location>
        <begin position="699"/>
        <end position="728"/>
    </location>
</feature>
<protein>
    <submittedName>
        <fullName evidence="2">Uncharacterized protein</fullName>
    </submittedName>
</protein>
<evidence type="ECO:0000256" key="1">
    <source>
        <dbReference type="SAM" id="MobiDB-lite"/>
    </source>
</evidence>
<proteinExistence type="predicted"/>
<feature type="region of interest" description="Disordered" evidence="1">
    <location>
        <begin position="1"/>
        <end position="137"/>
    </location>
</feature>
<feature type="compositionally biased region" description="Low complexity" evidence="1">
    <location>
        <begin position="699"/>
        <end position="717"/>
    </location>
</feature>
<organism evidence="2 3">
    <name type="scientific">Pseudozyma flocculosa PF-1</name>
    <dbReference type="NCBI Taxonomy" id="1277687"/>
    <lineage>
        <taxon>Eukaryota</taxon>
        <taxon>Fungi</taxon>
        <taxon>Dikarya</taxon>
        <taxon>Basidiomycota</taxon>
        <taxon>Ustilaginomycotina</taxon>
        <taxon>Ustilaginomycetes</taxon>
        <taxon>Ustilaginales</taxon>
        <taxon>Ustilaginaceae</taxon>
        <taxon>Pseudozyma</taxon>
    </lineage>
</organism>
<dbReference type="AlphaFoldDB" id="A0A061H7W5"/>
<name>A0A061H7W5_9BASI</name>
<feature type="compositionally biased region" description="Polar residues" evidence="1">
    <location>
        <begin position="511"/>
        <end position="525"/>
    </location>
</feature>
<feature type="compositionally biased region" description="Basic and acidic residues" evidence="1">
    <location>
        <begin position="430"/>
        <end position="439"/>
    </location>
</feature>
<feature type="region of interest" description="Disordered" evidence="1">
    <location>
        <begin position="390"/>
        <end position="442"/>
    </location>
</feature>
<feature type="compositionally biased region" description="Basic and acidic residues" evidence="1">
    <location>
        <begin position="495"/>
        <end position="510"/>
    </location>
</feature>
<dbReference type="EMBL" id="KE361633">
    <property type="protein sequence ID" value="EPQ28738.1"/>
    <property type="molecule type" value="Genomic_DNA"/>
</dbReference>
<feature type="compositionally biased region" description="Polar residues" evidence="1">
    <location>
        <begin position="42"/>
        <end position="55"/>
    </location>
</feature>
<feature type="compositionally biased region" description="Acidic residues" evidence="1">
    <location>
        <begin position="908"/>
        <end position="929"/>
    </location>
</feature>
<reference evidence="2 3" key="1">
    <citation type="journal article" date="2013" name="Plant Cell">
        <title>The transition from a phytopathogenic smut ancestor to an anamorphic biocontrol agent deciphered by comparative whole-genome analysis.</title>
        <authorList>
            <person name="Lefebvre F."/>
            <person name="Joly D.L."/>
            <person name="Labbe C."/>
            <person name="Teichmann B."/>
            <person name="Linning R."/>
            <person name="Belzile F."/>
            <person name="Bakkeren G."/>
            <person name="Belanger R.R."/>
        </authorList>
    </citation>
    <scope>NUCLEOTIDE SEQUENCE [LARGE SCALE GENOMIC DNA]</scope>
    <source>
        <strain evidence="2 3">PF-1</strain>
    </source>
</reference>
<accession>A0A061H7W5</accession>
<feature type="region of interest" description="Disordered" evidence="1">
    <location>
        <begin position="299"/>
        <end position="329"/>
    </location>
</feature>
<feature type="compositionally biased region" description="Low complexity" evidence="1">
    <location>
        <begin position="92"/>
        <end position="113"/>
    </location>
</feature>
<feature type="compositionally biased region" description="Low complexity" evidence="1">
    <location>
        <begin position="25"/>
        <end position="41"/>
    </location>
</feature>
<feature type="compositionally biased region" description="Basic and acidic residues" evidence="1">
    <location>
        <begin position="313"/>
        <end position="324"/>
    </location>
</feature>
<feature type="region of interest" description="Disordered" evidence="1">
    <location>
        <begin position="571"/>
        <end position="597"/>
    </location>
</feature>
<feature type="compositionally biased region" description="Pro residues" evidence="1">
    <location>
        <begin position="82"/>
        <end position="91"/>
    </location>
</feature>
<evidence type="ECO:0000313" key="3">
    <source>
        <dbReference type="Proteomes" id="UP000053664"/>
    </source>
</evidence>
<feature type="compositionally biased region" description="Low complexity" evidence="1">
    <location>
        <begin position="576"/>
        <end position="588"/>
    </location>
</feature>
<sequence>MRNAVSILSRRATQHHQHHRHHQHATPLLSSTLPGPLLSRLNHTQGAGTQPQATAHRQEQDAAPTGEEKEEDAEATSAARPYIPPTPPPFPTSSSSTGSSSSSGSSRTGPPTSHGHSPLRLQGASDRKAAKRGQADFVNNDLWTPAASSTSRGNEAAKPLLYPGIAALLSKGKAKETQEVDIFAEALATLPAGTQNVTRSHRPAPVWSSLSATLRAYPHLTLGQAKLLLSLRRHVESSIPKPTPGQLLSLYLDVLWQQRRRPSDPEARLDESAESLALLLRYAFLHEDIKTLRRLQERASESAQSRSARHRRAGSDHRPSRRGDWVSGWPPPIEPVDLGNSLLVTLAAKHGRWNLVRALMHRYAVDKEAISPYVWSNLIRHGLAQPAFPASEEMPQDDAASKAHLRSSGDDSDVGAASLPASRKSRRKMRLSEEADAAPKDVAAPRTPIWEWSEAQLLAEEDKLAKQQHIEMMRSERAAVAATFLPTLTSISRRRLADADEGRSRSDEPGRSSNGSNTTTARQPPSWLLLSTLNDLADRGQSEQVLNLVLLHLDANPPAFDALFDPPQSLLDVDPASSSEATAQHSSSGTPFALPVSDPMQSIDGTTLLNIAMRSHFRDPQVSLDEMLQLFRRLTSIDLVRQAANVDGASGEPGAQEGAGCRSPVPAASAIHADASTSTSEAASTSTTSTATATATAAAAAIDDSNTSSSAARATSRSRNDGEPGYTLAPSEQTLLYLLAKVSTLPRHERSSTSLRLLTHFCVHADPYPWRIELSTRSFRRVLGFCLGGPRAVAGGGRGGGSEQDREDEGQVAKRCLDLFERYNTAGREQQERRRRYLGGVWDGVRDMKATTRGRRRGMGGGGEEVGEGRERNDWRSTLHRLVKRGWIRRGYMQRLALLVEPRRGAEVVEDGEEAGAEAEAEVREEEGGEGALQPDDLPSEVDGGARSSSTPSRIQGGAE</sequence>
<feature type="compositionally biased region" description="Basic residues" evidence="1">
    <location>
        <begin position="12"/>
        <end position="24"/>
    </location>
</feature>
<dbReference type="GeneID" id="19317650"/>
<feature type="region of interest" description="Disordered" evidence="1">
    <location>
        <begin position="905"/>
        <end position="960"/>
    </location>
</feature>
<feature type="region of interest" description="Disordered" evidence="1">
    <location>
        <begin position="850"/>
        <end position="872"/>
    </location>
</feature>